<gene>
    <name evidence="1" type="ORF">S01H4_57225</name>
</gene>
<evidence type="ECO:0000313" key="1">
    <source>
        <dbReference type="EMBL" id="GAH18094.1"/>
    </source>
</evidence>
<dbReference type="EMBL" id="BART01033260">
    <property type="protein sequence ID" value="GAH18094.1"/>
    <property type="molecule type" value="Genomic_DNA"/>
</dbReference>
<organism evidence="1">
    <name type="scientific">marine sediment metagenome</name>
    <dbReference type="NCBI Taxonomy" id="412755"/>
    <lineage>
        <taxon>unclassified sequences</taxon>
        <taxon>metagenomes</taxon>
        <taxon>ecological metagenomes</taxon>
    </lineage>
</organism>
<comment type="caution">
    <text evidence="1">The sequence shown here is derived from an EMBL/GenBank/DDBJ whole genome shotgun (WGS) entry which is preliminary data.</text>
</comment>
<accession>X1ELV3</accession>
<sequence length="48" mass="5868">PGWLVFPIVPTIELRKRLEKNPIRYRSGEYVELRLWLMDNNLYDTTNF</sequence>
<reference evidence="1" key="1">
    <citation type="journal article" date="2014" name="Front. Microbiol.">
        <title>High frequency of phylogenetically diverse reductive dehalogenase-homologous genes in deep subseafloor sedimentary metagenomes.</title>
        <authorList>
            <person name="Kawai M."/>
            <person name="Futagami T."/>
            <person name="Toyoda A."/>
            <person name="Takaki Y."/>
            <person name="Nishi S."/>
            <person name="Hori S."/>
            <person name="Arai W."/>
            <person name="Tsubouchi T."/>
            <person name="Morono Y."/>
            <person name="Uchiyama I."/>
            <person name="Ito T."/>
            <person name="Fujiyama A."/>
            <person name="Inagaki F."/>
            <person name="Takami H."/>
        </authorList>
    </citation>
    <scope>NUCLEOTIDE SEQUENCE</scope>
    <source>
        <strain evidence="1">Expedition CK06-06</strain>
    </source>
</reference>
<feature type="non-terminal residue" evidence="1">
    <location>
        <position position="1"/>
    </location>
</feature>
<name>X1ELV3_9ZZZZ</name>
<protein>
    <submittedName>
        <fullName evidence="1">Uncharacterized protein</fullName>
    </submittedName>
</protein>
<proteinExistence type="predicted"/>
<dbReference type="AlphaFoldDB" id="X1ELV3"/>